<evidence type="ECO:0000313" key="2">
    <source>
        <dbReference type="Proteomes" id="UP001500603"/>
    </source>
</evidence>
<evidence type="ECO:0008006" key="3">
    <source>
        <dbReference type="Google" id="ProtNLM"/>
    </source>
</evidence>
<keyword evidence="2" id="KW-1185">Reference proteome</keyword>
<dbReference type="Proteomes" id="UP001500603">
    <property type="component" value="Unassembled WGS sequence"/>
</dbReference>
<protein>
    <recommendedName>
        <fullName evidence="3">Xaa-Pro dipeptidase</fullName>
    </recommendedName>
</protein>
<organism evidence="1 2">
    <name type="scientific">Nocardia callitridis</name>
    <dbReference type="NCBI Taxonomy" id="648753"/>
    <lineage>
        <taxon>Bacteria</taxon>
        <taxon>Bacillati</taxon>
        <taxon>Actinomycetota</taxon>
        <taxon>Actinomycetes</taxon>
        <taxon>Mycobacteriales</taxon>
        <taxon>Nocardiaceae</taxon>
        <taxon>Nocardia</taxon>
    </lineage>
</organism>
<proteinExistence type="predicted"/>
<accession>A0ABP9KPC2</accession>
<dbReference type="EMBL" id="BAABJM010000004">
    <property type="protein sequence ID" value="GAA5061311.1"/>
    <property type="molecule type" value="Genomic_DNA"/>
</dbReference>
<sequence>MTNDEKRYGATHDRDLPAAFADLRPFTDWCLSTEAQRYAKRLGSDMAEIQAFYDAITARAEDALAYCDKFPLDDLPDEVLNLMHLLYSMITVSFSVECWSQPRVPDSGATWLDCVSEPVP</sequence>
<dbReference type="RefSeq" id="WP_345497472.1">
    <property type="nucleotide sequence ID" value="NZ_BAABJM010000004.1"/>
</dbReference>
<reference evidence="2" key="1">
    <citation type="journal article" date="2019" name="Int. J. Syst. Evol. Microbiol.">
        <title>The Global Catalogue of Microorganisms (GCM) 10K type strain sequencing project: providing services to taxonomists for standard genome sequencing and annotation.</title>
        <authorList>
            <consortium name="The Broad Institute Genomics Platform"/>
            <consortium name="The Broad Institute Genome Sequencing Center for Infectious Disease"/>
            <person name="Wu L."/>
            <person name="Ma J."/>
        </authorList>
    </citation>
    <scope>NUCLEOTIDE SEQUENCE [LARGE SCALE GENOMIC DNA]</scope>
    <source>
        <strain evidence="2">JCM 18298</strain>
    </source>
</reference>
<evidence type="ECO:0000313" key="1">
    <source>
        <dbReference type="EMBL" id="GAA5061311.1"/>
    </source>
</evidence>
<name>A0ABP9KPC2_9NOCA</name>
<gene>
    <name evidence="1" type="ORF">GCM10023318_43720</name>
</gene>
<comment type="caution">
    <text evidence="1">The sequence shown here is derived from an EMBL/GenBank/DDBJ whole genome shotgun (WGS) entry which is preliminary data.</text>
</comment>